<evidence type="ECO:0000313" key="3">
    <source>
        <dbReference type="Proteomes" id="UP000600449"/>
    </source>
</evidence>
<reference evidence="2 3" key="1">
    <citation type="journal article" date="2014" name="Int. J. Syst. Evol. Microbiol.">
        <title>Complete genome sequence of Corynebacterium casei LMG S-19264T (=DSM 44701T), isolated from a smear-ripened cheese.</title>
        <authorList>
            <consortium name="US DOE Joint Genome Institute (JGI-PGF)"/>
            <person name="Walter F."/>
            <person name="Albersmeier A."/>
            <person name="Kalinowski J."/>
            <person name="Ruckert C."/>
        </authorList>
    </citation>
    <scope>NUCLEOTIDE SEQUENCE [LARGE SCALE GENOMIC DNA]</scope>
    <source>
        <strain evidence="2 3">CGMCC 1.9161</strain>
    </source>
</reference>
<evidence type="ECO:0000256" key="1">
    <source>
        <dbReference type="SAM" id="SignalP"/>
    </source>
</evidence>
<accession>A0A917V629</accession>
<keyword evidence="1" id="KW-0732">Signal</keyword>
<dbReference type="Proteomes" id="UP000600449">
    <property type="component" value="Unassembled WGS sequence"/>
</dbReference>
<feature type="chain" id="PRO_5037019435" description="Peptidase inhibitor I78 family protein" evidence="1">
    <location>
        <begin position="24"/>
        <end position="105"/>
    </location>
</feature>
<sequence length="105" mass="11346">MSCRNIFPALVLAAVIVPSNARADIDPPAVYHACDEAAVDVGFARAGLPSRIQASVVSQVAGRWQGTRMVVLNAPTNTGHVFCMTTLEMDVKLYKFDGREIIARD</sequence>
<comment type="caution">
    <text evidence="2">The sequence shown here is derived from an EMBL/GenBank/DDBJ whole genome shotgun (WGS) entry which is preliminary data.</text>
</comment>
<keyword evidence="3" id="KW-1185">Reference proteome</keyword>
<feature type="signal peptide" evidence="1">
    <location>
        <begin position="1"/>
        <end position="23"/>
    </location>
</feature>
<organism evidence="2 3">
    <name type="scientific">Salinarimonas ramus</name>
    <dbReference type="NCBI Taxonomy" id="690164"/>
    <lineage>
        <taxon>Bacteria</taxon>
        <taxon>Pseudomonadati</taxon>
        <taxon>Pseudomonadota</taxon>
        <taxon>Alphaproteobacteria</taxon>
        <taxon>Hyphomicrobiales</taxon>
        <taxon>Salinarimonadaceae</taxon>
        <taxon>Salinarimonas</taxon>
    </lineage>
</organism>
<evidence type="ECO:0000313" key="2">
    <source>
        <dbReference type="EMBL" id="GGK42027.1"/>
    </source>
</evidence>
<gene>
    <name evidence="2" type="ORF">GCM10011322_31440</name>
</gene>
<dbReference type="AlphaFoldDB" id="A0A917V629"/>
<dbReference type="RefSeq" id="WP_188914195.1">
    <property type="nucleotide sequence ID" value="NZ_BMMF01000009.1"/>
</dbReference>
<protein>
    <recommendedName>
        <fullName evidence="4">Peptidase inhibitor I78 family protein</fullName>
    </recommendedName>
</protein>
<dbReference type="EMBL" id="BMMF01000009">
    <property type="protein sequence ID" value="GGK42027.1"/>
    <property type="molecule type" value="Genomic_DNA"/>
</dbReference>
<name>A0A917V629_9HYPH</name>
<proteinExistence type="predicted"/>
<evidence type="ECO:0008006" key="4">
    <source>
        <dbReference type="Google" id="ProtNLM"/>
    </source>
</evidence>